<evidence type="ECO:0000256" key="1">
    <source>
        <dbReference type="ARBA" id="ARBA00004141"/>
    </source>
</evidence>
<dbReference type="InterPro" id="IPR013525">
    <property type="entry name" value="ABC2_TM"/>
</dbReference>
<organism evidence="12 13">
    <name type="scientific">Trichoderma semiorbis</name>
    <dbReference type="NCBI Taxonomy" id="1491008"/>
    <lineage>
        <taxon>Eukaryota</taxon>
        <taxon>Fungi</taxon>
        <taxon>Dikarya</taxon>
        <taxon>Ascomycota</taxon>
        <taxon>Pezizomycotina</taxon>
        <taxon>Sordariomycetes</taxon>
        <taxon>Hypocreomycetidae</taxon>
        <taxon>Hypocreales</taxon>
        <taxon>Hypocreaceae</taxon>
        <taxon>Trichoderma</taxon>
    </lineage>
</organism>
<dbReference type="Pfam" id="PF19055">
    <property type="entry name" value="ABC2_membrane_7"/>
    <property type="match status" value="1"/>
</dbReference>
<evidence type="ECO:0000256" key="2">
    <source>
        <dbReference type="ARBA" id="ARBA00005814"/>
    </source>
</evidence>
<name>A0A9P8HG48_9HYPO</name>
<comment type="caution">
    <text evidence="12">The sequence shown here is derived from an EMBL/GenBank/DDBJ whole genome shotgun (WGS) entry which is preliminary data.</text>
</comment>
<comment type="similarity">
    <text evidence="2">Belongs to the ABC transporter superfamily. ABCG family. Eye pigment precursor importer (TC 3.A.1.204) subfamily.</text>
</comment>
<sequence>MINPTDIQSPVPGPLPHTSKMVDDDTIETTTAATDTEMNQVENAHLINDTINSFSWTNLEVAVKDRKTKATLTILSDAAGIVNAGEMLAIMGPSGSGKTTLLNALAHRAAAANAATTGSILVNGHKISLQQIRHLSSYVEQEDALIGSLTVQETMVFAARLSLPNTISKKDAFKRVDDLIAAFGLRAQADTVVGTPIKKGLSGGQKKRLGVASRLVTNPKIIFLDEPTSGLDSALSLEVCTYIKAIGRKNNLITIASIHQPSSATFQQFDKLYLLSGGRTCYFGPVSEATAYFAKIGYAIPPETNSADFFLDLINTDLDKNGDIRRRTDHVCQAWKTSSACSSLDDAIQKSMEGTSLYSELKIEPSESWKTPLILIHRSWIKSYRDVMAYGIRVAMYLGLAILMGTVFLRFKTEQSYIQPLINAIFFGGAFMSFMAVAYVPAFLEDHSTFRQERANGLVSPLSFIVANFLIGLPFLFAISFLFSVVTYWLSNFRPDGSAFFTWILWLFLDLVAAESLVVLISSIFNIFVVALAATAFANGLWMCVNGFLVPMSILNPFWKYVFHYIDYQAYVFQGMMVNEFGHRDYQCDEISKGEYQCNYPSDLNSIGKIHGTDILRQFSIKTGQEGTWIGIMIGIIAAYRLIAYIVLACRK</sequence>
<feature type="domain" description="ABC transporter" evidence="11">
    <location>
        <begin position="57"/>
        <end position="302"/>
    </location>
</feature>
<evidence type="ECO:0000256" key="4">
    <source>
        <dbReference type="ARBA" id="ARBA00022692"/>
    </source>
</evidence>
<evidence type="ECO:0000256" key="6">
    <source>
        <dbReference type="ARBA" id="ARBA00022840"/>
    </source>
</evidence>
<dbReference type="EMBL" id="JAIMJC010000007">
    <property type="protein sequence ID" value="KAH0521746.1"/>
    <property type="molecule type" value="Genomic_DNA"/>
</dbReference>
<dbReference type="GO" id="GO:0016020">
    <property type="term" value="C:membrane"/>
    <property type="evidence" value="ECO:0007669"/>
    <property type="project" value="UniProtKB-SubCell"/>
</dbReference>
<evidence type="ECO:0000256" key="8">
    <source>
        <dbReference type="ARBA" id="ARBA00023136"/>
    </source>
</evidence>
<keyword evidence="13" id="KW-1185">Reference proteome</keyword>
<dbReference type="InterPro" id="IPR052215">
    <property type="entry name" value="Plant_ABCG"/>
</dbReference>
<evidence type="ECO:0000259" key="11">
    <source>
        <dbReference type="PROSITE" id="PS50893"/>
    </source>
</evidence>
<keyword evidence="6" id="KW-0067">ATP-binding</keyword>
<dbReference type="InterPro" id="IPR003593">
    <property type="entry name" value="AAA+_ATPase"/>
</dbReference>
<dbReference type="GO" id="GO:0016887">
    <property type="term" value="F:ATP hydrolysis activity"/>
    <property type="evidence" value="ECO:0007669"/>
    <property type="project" value="InterPro"/>
</dbReference>
<evidence type="ECO:0000313" key="13">
    <source>
        <dbReference type="Proteomes" id="UP000826573"/>
    </source>
</evidence>
<dbReference type="InterPro" id="IPR027417">
    <property type="entry name" value="P-loop_NTPase"/>
</dbReference>
<gene>
    <name evidence="12" type="ORF">TsFJ059_005686</name>
</gene>
<keyword evidence="3" id="KW-0813">Transport</keyword>
<dbReference type="PROSITE" id="PS50893">
    <property type="entry name" value="ABC_TRANSPORTER_2"/>
    <property type="match status" value="1"/>
</dbReference>
<protein>
    <recommendedName>
        <fullName evidence="11">ABC transporter domain-containing protein</fullName>
    </recommendedName>
</protein>
<dbReference type="Pfam" id="PF00005">
    <property type="entry name" value="ABC_tran"/>
    <property type="match status" value="1"/>
</dbReference>
<reference evidence="12 13" key="1">
    <citation type="submission" date="2021-08" db="EMBL/GenBank/DDBJ databases">
        <title>The highly contiguous genome resource for Trichoderma semiorbis FJ059, a fungal antagonistic to plant pathogens.</title>
        <authorList>
            <person name="Liu T."/>
        </authorList>
    </citation>
    <scope>NUCLEOTIDE SEQUENCE [LARGE SCALE GENOMIC DNA]</scope>
    <source>
        <strain evidence="12 13">FJ059</strain>
    </source>
</reference>
<evidence type="ECO:0000256" key="10">
    <source>
        <dbReference type="SAM" id="Phobius"/>
    </source>
</evidence>
<feature type="transmembrane region" description="Helical" evidence="10">
    <location>
        <begin position="464"/>
        <end position="488"/>
    </location>
</feature>
<accession>A0A9P8HG48</accession>
<keyword evidence="4 10" id="KW-0812">Transmembrane</keyword>
<dbReference type="Pfam" id="PF01061">
    <property type="entry name" value="ABC2_membrane"/>
    <property type="match status" value="1"/>
</dbReference>
<dbReference type="GO" id="GO:0005524">
    <property type="term" value="F:ATP binding"/>
    <property type="evidence" value="ECO:0007669"/>
    <property type="project" value="UniProtKB-KW"/>
</dbReference>
<dbReference type="InterPro" id="IPR003439">
    <property type="entry name" value="ABC_transporter-like_ATP-bd"/>
</dbReference>
<evidence type="ECO:0000256" key="3">
    <source>
        <dbReference type="ARBA" id="ARBA00022448"/>
    </source>
</evidence>
<keyword evidence="5" id="KW-0547">Nucleotide-binding</keyword>
<evidence type="ECO:0000256" key="9">
    <source>
        <dbReference type="SAM" id="MobiDB-lite"/>
    </source>
</evidence>
<feature type="transmembrane region" description="Helical" evidence="10">
    <location>
        <begin position="387"/>
        <end position="409"/>
    </location>
</feature>
<keyword evidence="8 10" id="KW-0472">Membrane</keyword>
<feature type="transmembrane region" description="Helical" evidence="10">
    <location>
        <begin position="421"/>
        <end position="444"/>
    </location>
</feature>
<evidence type="ECO:0000256" key="5">
    <source>
        <dbReference type="ARBA" id="ARBA00022741"/>
    </source>
</evidence>
<evidence type="ECO:0000313" key="12">
    <source>
        <dbReference type="EMBL" id="KAH0521746.1"/>
    </source>
</evidence>
<feature type="transmembrane region" description="Helical" evidence="10">
    <location>
        <begin position="627"/>
        <end position="648"/>
    </location>
</feature>
<dbReference type="AlphaFoldDB" id="A0A9P8HG48"/>
<dbReference type="PANTHER" id="PTHR48042:SF11">
    <property type="entry name" value="ABC TRANSPORTER G FAMILY MEMBER 11"/>
    <property type="match status" value="1"/>
</dbReference>
<dbReference type="GO" id="GO:0140359">
    <property type="term" value="F:ABC-type transporter activity"/>
    <property type="evidence" value="ECO:0007669"/>
    <property type="project" value="InterPro"/>
</dbReference>
<proteinExistence type="inferred from homology"/>
<feature type="transmembrane region" description="Helical" evidence="10">
    <location>
        <begin position="527"/>
        <end position="550"/>
    </location>
</feature>
<feature type="region of interest" description="Disordered" evidence="9">
    <location>
        <begin position="1"/>
        <end position="23"/>
    </location>
</feature>
<dbReference type="SUPFAM" id="SSF52540">
    <property type="entry name" value="P-loop containing nucleoside triphosphate hydrolases"/>
    <property type="match status" value="1"/>
</dbReference>
<dbReference type="PANTHER" id="PTHR48042">
    <property type="entry name" value="ABC TRANSPORTER G FAMILY MEMBER 11"/>
    <property type="match status" value="1"/>
</dbReference>
<keyword evidence="7 10" id="KW-1133">Transmembrane helix</keyword>
<dbReference type="SMART" id="SM00382">
    <property type="entry name" value="AAA"/>
    <property type="match status" value="1"/>
</dbReference>
<dbReference type="FunFam" id="3.40.50.300:FF:001305">
    <property type="entry name" value="ABCG transporter ABC superfamily"/>
    <property type="match status" value="1"/>
</dbReference>
<evidence type="ECO:0000256" key="7">
    <source>
        <dbReference type="ARBA" id="ARBA00022989"/>
    </source>
</evidence>
<feature type="transmembrane region" description="Helical" evidence="10">
    <location>
        <begin position="500"/>
        <end position="521"/>
    </location>
</feature>
<comment type="subcellular location">
    <subcellularLocation>
        <location evidence="1">Membrane</location>
        <topology evidence="1">Multi-pass membrane protein</topology>
    </subcellularLocation>
</comment>
<dbReference type="Proteomes" id="UP000826573">
    <property type="component" value="Unassembled WGS sequence"/>
</dbReference>
<dbReference type="InterPro" id="IPR043926">
    <property type="entry name" value="ABCG_dom"/>
</dbReference>
<dbReference type="Gene3D" id="3.40.50.300">
    <property type="entry name" value="P-loop containing nucleotide triphosphate hydrolases"/>
    <property type="match status" value="1"/>
</dbReference>